<dbReference type="PANTHER" id="PTHR43434">
    <property type="entry name" value="PHOSPHOGLYCOLATE PHOSPHATASE"/>
    <property type="match status" value="1"/>
</dbReference>
<dbReference type="GO" id="GO:0006281">
    <property type="term" value="P:DNA repair"/>
    <property type="evidence" value="ECO:0007669"/>
    <property type="project" value="TreeGrafter"/>
</dbReference>
<dbReference type="InterPro" id="IPR023198">
    <property type="entry name" value="PGP-like_dom2"/>
</dbReference>
<name>A0A238K3G3_9RHOB</name>
<keyword evidence="6" id="KW-1185">Reference proteome</keyword>
<protein>
    <recommendedName>
        <fullName evidence="4">phosphoglycolate phosphatase</fullName>
        <ecNumber evidence="4">3.1.3.18</ecNumber>
    </recommendedName>
</protein>
<dbReference type="Proteomes" id="UP000203464">
    <property type="component" value="Unassembled WGS sequence"/>
</dbReference>
<evidence type="ECO:0000313" key="5">
    <source>
        <dbReference type="EMBL" id="SMX37283.1"/>
    </source>
</evidence>
<comment type="similarity">
    <text evidence="3">Belongs to the HAD-like hydrolase superfamily. CbbY/CbbZ/Gph/YieH family.</text>
</comment>
<dbReference type="EC" id="3.1.3.18" evidence="4"/>
<dbReference type="SUPFAM" id="SSF56784">
    <property type="entry name" value="HAD-like"/>
    <property type="match status" value="1"/>
</dbReference>
<proteinExistence type="inferred from homology"/>
<comment type="catalytic activity">
    <reaction evidence="1">
        <text>2-phosphoglycolate + H2O = glycolate + phosphate</text>
        <dbReference type="Rhea" id="RHEA:14369"/>
        <dbReference type="ChEBI" id="CHEBI:15377"/>
        <dbReference type="ChEBI" id="CHEBI:29805"/>
        <dbReference type="ChEBI" id="CHEBI:43474"/>
        <dbReference type="ChEBI" id="CHEBI:58033"/>
        <dbReference type="EC" id="3.1.3.18"/>
    </reaction>
</comment>
<dbReference type="AlphaFoldDB" id="A0A238K3G3"/>
<dbReference type="GO" id="GO:0005829">
    <property type="term" value="C:cytosol"/>
    <property type="evidence" value="ECO:0007669"/>
    <property type="project" value="TreeGrafter"/>
</dbReference>
<dbReference type="SFLD" id="SFLDG01129">
    <property type="entry name" value="C1.5:_HAD__Beta-PGM__Phosphata"/>
    <property type="match status" value="1"/>
</dbReference>
<sequence length="232" mass="24246">MNNTHIKGLVFDKDGTLFDFNATWGAWARDVFAAETQGDPDRLSELADALGYDLEKGLFREGSIVIASTVSEIAEAALPFVPETSVEALISRFNAAAIEAPQVETTPLVPFLTALKRAGLKLGVATNDGEEPARAHLAAAGTEALFDFIVGSDSGYGGKPAAGQLHGFCEVTSLDASACAMVGDSTHDLHAGRAAGMVTVAVLTGVARREELSPHADIVLNSIAELPVWLGL</sequence>
<evidence type="ECO:0000256" key="2">
    <source>
        <dbReference type="ARBA" id="ARBA00004818"/>
    </source>
</evidence>
<dbReference type="GO" id="GO:0008967">
    <property type="term" value="F:phosphoglycolate phosphatase activity"/>
    <property type="evidence" value="ECO:0007669"/>
    <property type="project" value="UniProtKB-EC"/>
</dbReference>
<organism evidence="5 6">
    <name type="scientific">Octadecabacter ascidiaceicola</name>
    <dbReference type="NCBI Taxonomy" id="1655543"/>
    <lineage>
        <taxon>Bacteria</taxon>
        <taxon>Pseudomonadati</taxon>
        <taxon>Pseudomonadota</taxon>
        <taxon>Alphaproteobacteria</taxon>
        <taxon>Rhodobacterales</taxon>
        <taxon>Roseobacteraceae</taxon>
        <taxon>Octadecabacter</taxon>
    </lineage>
</organism>
<evidence type="ECO:0000256" key="3">
    <source>
        <dbReference type="ARBA" id="ARBA00006171"/>
    </source>
</evidence>
<dbReference type="RefSeq" id="WP_093995808.1">
    <property type="nucleotide sequence ID" value="NZ_FXYD01000002.1"/>
</dbReference>
<dbReference type="InterPro" id="IPR023214">
    <property type="entry name" value="HAD_sf"/>
</dbReference>
<keyword evidence="5" id="KW-0378">Hydrolase</keyword>
<dbReference type="InterPro" id="IPR036412">
    <property type="entry name" value="HAD-like_sf"/>
</dbReference>
<dbReference type="Gene3D" id="1.10.150.240">
    <property type="entry name" value="Putative phosphatase, domain 2"/>
    <property type="match status" value="1"/>
</dbReference>
<dbReference type="InterPro" id="IPR050155">
    <property type="entry name" value="HAD-like_hydrolase_sf"/>
</dbReference>
<evidence type="ECO:0000313" key="6">
    <source>
        <dbReference type="Proteomes" id="UP000203464"/>
    </source>
</evidence>
<dbReference type="PANTHER" id="PTHR43434:SF1">
    <property type="entry name" value="PHOSPHOGLYCOLATE PHOSPHATASE"/>
    <property type="match status" value="1"/>
</dbReference>
<gene>
    <name evidence="5" type="primary">gph_3</name>
    <name evidence="5" type="ORF">OCA8868_01369</name>
</gene>
<evidence type="ECO:0000256" key="1">
    <source>
        <dbReference type="ARBA" id="ARBA00000830"/>
    </source>
</evidence>
<dbReference type="Gene3D" id="3.40.50.1000">
    <property type="entry name" value="HAD superfamily/HAD-like"/>
    <property type="match status" value="1"/>
</dbReference>
<dbReference type="InterPro" id="IPR006439">
    <property type="entry name" value="HAD-SF_hydro_IA"/>
</dbReference>
<dbReference type="NCBIfam" id="TIGR01549">
    <property type="entry name" value="HAD-SF-IA-v1"/>
    <property type="match status" value="1"/>
</dbReference>
<evidence type="ECO:0000256" key="4">
    <source>
        <dbReference type="ARBA" id="ARBA00013078"/>
    </source>
</evidence>
<dbReference type="SFLD" id="SFLDS00003">
    <property type="entry name" value="Haloacid_Dehalogenase"/>
    <property type="match status" value="1"/>
</dbReference>
<dbReference type="InterPro" id="IPR041492">
    <property type="entry name" value="HAD_2"/>
</dbReference>
<dbReference type="EMBL" id="FXYD01000002">
    <property type="protein sequence ID" value="SMX37283.1"/>
    <property type="molecule type" value="Genomic_DNA"/>
</dbReference>
<accession>A0A238K3G3</accession>
<reference evidence="6" key="1">
    <citation type="submission" date="2017-05" db="EMBL/GenBank/DDBJ databases">
        <authorList>
            <person name="Rodrigo-Torres L."/>
            <person name="Arahal R. D."/>
            <person name="Lucena T."/>
        </authorList>
    </citation>
    <scope>NUCLEOTIDE SEQUENCE [LARGE SCALE GENOMIC DNA]</scope>
    <source>
        <strain evidence="6">CECT 8868</strain>
    </source>
</reference>
<dbReference type="OrthoDB" id="9797743at2"/>
<comment type="pathway">
    <text evidence="2">Organic acid metabolism; glycolate biosynthesis; glycolate from 2-phosphoglycolate: step 1/1.</text>
</comment>
<dbReference type="Pfam" id="PF13419">
    <property type="entry name" value="HAD_2"/>
    <property type="match status" value="1"/>
</dbReference>